<dbReference type="Pfam" id="PF01965">
    <property type="entry name" value="DJ-1_PfpI"/>
    <property type="match status" value="1"/>
</dbReference>
<feature type="domain" description="DJ-1/PfpI" evidence="1">
    <location>
        <begin position="3"/>
        <end position="170"/>
    </location>
</feature>
<dbReference type="Proteomes" id="UP000733379">
    <property type="component" value="Unassembled WGS sequence"/>
</dbReference>
<evidence type="ECO:0000313" key="2">
    <source>
        <dbReference type="EMBL" id="MBU3066093.1"/>
    </source>
</evidence>
<dbReference type="InterPro" id="IPR029062">
    <property type="entry name" value="Class_I_gatase-like"/>
</dbReference>
<dbReference type="SUPFAM" id="SSF52317">
    <property type="entry name" value="Class I glutamine amidotransferase-like"/>
    <property type="match status" value="1"/>
</dbReference>
<gene>
    <name evidence="2" type="ORF">KO481_31830</name>
</gene>
<evidence type="ECO:0000313" key="3">
    <source>
        <dbReference type="Proteomes" id="UP000733379"/>
    </source>
</evidence>
<accession>A0ABS6B707</accession>
<keyword evidence="3" id="KW-1185">Reference proteome</keyword>
<comment type="caution">
    <text evidence="2">The sequence shown here is derived from an EMBL/GenBank/DDBJ whole genome shotgun (WGS) entry which is preliminary data.</text>
</comment>
<organism evidence="2 3">
    <name type="scientific">Nocardia albiluteola</name>
    <dbReference type="NCBI Taxonomy" id="2842303"/>
    <lineage>
        <taxon>Bacteria</taxon>
        <taxon>Bacillati</taxon>
        <taxon>Actinomycetota</taxon>
        <taxon>Actinomycetes</taxon>
        <taxon>Mycobacteriales</taxon>
        <taxon>Nocardiaceae</taxon>
        <taxon>Nocardia</taxon>
    </lineage>
</organism>
<dbReference type="Gene3D" id="3.40.50.880">
    <property type="match status" value="1"/>
</dbReference>
<reference evidence="2 3" key="1">
    <citation type="submission" date="2021-06" db="EMBL/GenBank/DDBJ databases">
        <title>Actinomycetes sequencing.</title>
        <authorList>
            <person name="Shan Q."/>
        </authorList>
    </citation>
    <scope>NUCLEOTIDE SEQUENCE [LARGE SCALE GENOMIC DNA]</scope>
    <source>
        <strain evidence="2 3">NEAU-G5</strain>
    </source>
</reference>
<evidence type="ECO:0000259" key="1">
    <source>
        <dbReference type="Pfam" id="PF01965"/>
    </source>
</evidence>
<dbReference type="EMBL" id="JAHKNI010000013">
    <property type="protein sequence ID" value="MBU3066093.1"/>
    <property type="molecule type" value="Genomic_DNA"/>
</dbReference>
<proteinExistence type="predicted"/>
<protein>
    <submittedName>
        <fullName evidence="2">DJ-1/PfpI family protein</fullName>
    </submittedName>
</protein>
<name>A0ABS6B707_9NOCA</name>
<sequence>MRTVHMAVYDTFADWEVGHATAGINRALWHREPGTWRVRTVGPTREAVTSMGGMRIVPDLALDELAPGDSAMLILPGSSIAESGALAAFGTKAGEFLAAGTPVAAICGATFVLAAAGLLDERPHTSNDPGYLAMSGYSGGEHYVADTAVTGGDLITATGTRPVEFAREIFARLGVFEPHVLDAWYALYGDNDPKGFYTLAEYEAQRAVAE</sequence>
<dbReference type="InterPro" id="IPR002818">
    <property type="entry name" value="DJ-1/PfpI"/>
</dbReference>